<evidence type="ECO:0000256" key="1">
    <source>
        <dbReference type="ARBA" id="ARBA00009550"/>
    </source>
</evidence>
<evidence type="ECO:0000256" key="2">
    <source>
        <dbReference type="SAM" id="Coils"/>
    </source>
</evidence>
<evidence type="ECO:0000313" key="4">
    <source>
        <dbReference type="EMBL" id="KAJ8980697.1"/>
    </source>
</evidence>
<name>A0ABQ9JS19_9CUCU</name>
<evidence type="ECO:0000313" key="5">
    <source>
        <dbReference type="Proteomes" id="UP001162164"/>
    </source>
</evidence>
<evidence type="ECO:0008006" key="6">
    <source>
        <dbReference type="Google" id="ProtNLM"/>
    </source>
</evidence>
<dbReference type="EMBL" id="JAPWTJ010000242">
    <property type="protein sequence ID" value="KAJ8980697.1"/>
    <property type="molecule type" value="Genomic_DNA"/>
</dbReference>
<feature type="compositionally biased region" description="Basic and acidic residues" evidence="3">
    <location>
        <begin position="512"/>
        <end position="526"/>
    </location>
</feature>
<comment type="similarity">
    <text evidence="1">Belongs to the taxilin family.</text>
</comment>
<feature type="coiled-coil region" evidence="2">
    <location>
        <begin position="357"/>
        <end position="391"/>
    </location>
</feature>
<feature type="coiled-coil region" evidence="2">
    <location>
        <begin position="14"/>
        <end position="147"/>
    </location>
</feature>
<keyword evidence="2" id="KW-0175">Coiled coil</keyword>
<dbReference type="PANTHER" id="PTHR16127:SF13">
    <property type="entry name" value="GH01188P"/>
    <property type="match status" value="1"/>
</dbReference>
<dbReference type="InterPro" id="IPR026183">
    <property type="entry name" value="Taxilin_fam"/>
</dbReference>
<feature type="region of interest" description="Disordered" evidence="3">
    <location>
        <begin position="311"/>
        <end position="353"/>
    </location>
</feature>
<feature type="region of interest" description="Disordered" evidence="3">
    <location>
        <begin position="465"/>
        <end position="526"/>
    </location>
</feature>
<sequence>MPESERLGVVRQRYNDLYNDLRQSNSALSTLQRQYTALQKERDHIQAELTKNILAKSKLESLCREMQKQNKLIKEENIARIKEEEERRREVSNSFTEKLNTLTALMEENKDKSTRLRDENVAMSGTLSQLQRQFQEREESLSNMNRQLDLQRQISETKIRKMELQYQSEHQLWEQEREMLLKNIERSDLTNSSLQENVNSLQEHLDVYKSQYADFEDTMQRSNKMFESFRIEMNKLKKTNSTLEKERNELQARLHSCTNSVLQATELQQQSSAEQKIAERKVQTLQKLCRQLQAERAAYLQQLEQNDIKPVTVQSQDEEKENKLEAQEKEAPEKLAKKEKYGPTSNSLWSPAAKKNLGQKEKLLAALKTELKSMEDDLKAATERQEVLATEDATTSTAVMEGQGEEVLKLKLGDADHLALVIWGELKSQSCPGLVETDKRAGDGLTGKSLKSDLSRDAIPLCKPEGVTDITAQPSAKEEDVDPRFGDKATAPAEETEKTELYEEDSISDSIPLKEAKGKTEIKTDE</sequence>
<dbReference type="Proteomes" id="UP001162164">
    <property type="component" value="Unassembled WGS sequence"/>
</dbReference>
<dbReference type="Pfam" id="PF09728">
    <property type="entry name" value="Taxilin"/>
    <property type="match status" value="1"/>
</dbReference>
<gene>
    <name evidence="4" type="ORF">NQ317_010600</name>
</gene>
<feature type="coiled-coil region" evidence="2">
    <location>
        <begin position="191"/>
        <end position="302"/>
    </location>
</feature>
<keyword evidence="5" id="KW-1185">Reference proteome</keyword>
<feature type="compositionally biased region" description="Basic and acidic residues" evidence="3">
    <location>
        <begin position="476"/>
        <end position="487"/>
    </location>
</feature>
<organism evidence="4 5">
    <name type="scientific">Molorchus minor</name>
    <dbReference type="NCBI Taxonomy" id="1323400"/>
    <lineage>
        <taxon>Eukaryota</taxon>
        <taxon>Metazoa</taxon>
        <taxon>Ecdysozoa</taxon>
        <taxon>Arthropoda</taxon>
        <taxon>Hexapoda</taxon>
        <taxon>Insecta</taxon>
        <taxon>Pterygota</taxon>
        <taxon>Neoptera</taxon>
        <taxon>Endopterygota</taxon>
        <taxon>Coleoptera</taxon>
        <taxon>Polyphaga</taxon>
        <taxon>Cucujiformia</taxon>
        <taxon>Chrysomeloidea</taxon>
        <taxon>Cerambycidae</taxon>
        <taxon>Lamiinae</taxon>
        <taxon>Monochamini</taxon>
        <taxon>Molorchus</taxon>
    </lineage>
</organism>
<comment type="caution">
    <text evidence="4">The sequence shown here is derived from an EMBL/GenBank/DDBJ whole genome shotgun (WGS) entry which is preliminary data.</text>
</comment>
<feature type="compositionally biased region" description="Basic and acidic residues" evidence="3">
    <location>
        <begin position="320"/>
        <end position="341"/>
    </location>
</feature>
<reference evidence="4" key="1">
    <citation type="journal article" date="2023" name="Insect Mol. Biol.">
        <title>Genome sequencing provides insights into the evolution of gene families encoding plant cell wall-degrading enzymes in longhorned beetles.</title>
        <authorList>
            <person name="Shin N.R."/>
            <person name="Okamura Y."/>
            <person name="Kirsch R."/>
            <person name="Pauchet Y."/>
        </authorList>
    </citation>
    <scope>NUCLEOTIDE SEQUENCE</scope>
    <source>
        <strain evidence="4">MMC_N1</strain>
    </source>
</reference>
<protein>
    <recommendedName>
        <fullName evidence="6">Alpha-taxilin</fullName>
    </recommendedName>
</protein>
<evidence type="ECO:0000256" key="3">
    <source>
        <dbReference type="SAM" id="MobiDB-lite"/>
    </source>
</evidence>
<proteinExistence type="inferred from homology"/>
<accession>A0ABQ9JS19</accession>
<dbReference type="PANTHER" id="PTHR16127">
    <property type="entry name" value="TAXILIN"/>
    <property type="match status" value="1"/>
</dbReference>